<gene>
    <name evidence="2" type="ORF">C1N32_21475</name>
</gene>
<keyword evidence="1" id="KW-0812">Transmembrane</keyword>
<keyword evidence="1" id="KW-1133">Transmembrane helix</keyword>
<feature type="transmembrane region" description="Helical" evidence="1">
    <location>
        <begin position="6"/>
        <end position="25"/>
    </location>
</feature>
<evidence type="ECO:0000313" key="3">
    <source>
        <dbReference type="Proteomes" id="UP000236449"/>
    </source>
</evidence>
<comment type="caution">
    <text evidence="2">The sequence shown here is derived from an EMBL/GenBank/DDBJ whole genome shotgun (WGS) entry which is preliminary data.</text>
</comment>
<name>A0A2J8HQ35_VIBDI</name>
<evidence type="ECO:0000313" key="2">
    <source>
        <dbReference type="EMBL" id="PNI00400.1"/>
    </source>
</evidence>
<sequence length="110" mass="13078">MDKKSHIRVLLVLFSLLQAYLSYLSQFGKISFVPLDWLISIFSLPVYFLLLPIVGMIENLVPIDLNLTEYRNWLLPHLRLNAWLIGVIFFFPLNILYLKIIRKIYKVLRK</sequence>
<dbReference type="EMBL" id="POSK01000034">
    <property type="protein sequence ID" value="PNI00400.1"/>
    <property type="molecule type" value="Genomic_DNA"/>
</dbReference>
<keyword evidence="1" id="KW-0472">Membrane</keyword>
<dbReference type="AlphaFoldDB" id="A0A2J8HQ35"/>
<protein>
    <submittedName>
        <fullName evidence="2">Uncharacterized protein</fullName>
    </submittedName>
</protein>
<accession>A0A2J8HQ35</accession>
<proteinExistence type="predicted"/>
<dbReference type="Proteomes" id="UP000236449">
    <property type="component" value="Unassembled WGS sequence"/>
</dbReference>
<evidence type="ECO:0000256" key="1">
    <source>
        <dbReference type="SAM" id="Phobius"/>
    </source>
</evidence>
<reference evidence="2 3" key="1">
    <citation type="submission" date="2018-01" db="EMBL/GenBank/DDBJ databases">
        <title>Draft genome sequences of six Vibrio diazotrophicus strains isolated from deep-sea sediments of the Baltic Sea.</title>
        <authorList>
            <person name="Castillo D."/>
            <person name="Vandieken V."/>
            <person name="Chiang O."/>
            <person name="Middelboe M."/>
        </authorList>
    </citation>
    <scope>NUCLEOTIDE SEQUENCE [LARGE SCALE GENOMIC DNA]</scope>
    <source>
        <strain evidence="2 3">60.27F</strain>
    </source>
</reference>
<feature type="transmembrane region" description="Helical" evidence="1">
    <location>
        <begin position="80"/>
        <end position="100"/>
    </location>
</feature>
<organism evidence="2 3">
    <name type="scientific">Vibrio diazotrophicus</name>
    <dbReference type="NCBI Taxonomy" id="685"/>
    <lineage>
        <taxon>Bacteria</taxon>
        <taxon>Pseudomonadati</taxon>
        <taxon>Pseudomonadota</taxon>
        <taxon>Gammaproteobacteria</taxon>
        <taxon>Vibrionales</taxon>
        <taxon>Vibrionaceae</taxon>
        <taxon>Vibrio</taxon>
    </lineage>
</organism>
<feature type="transmembrane region" description="Helical" evidence="1">
    <location>
        <begin position="37"/>
        <end position="57"/>
    </location>
</feature>